<protein>
    <submittedName>
        <fullName evidence="2">Uncharacterized protein</fullName>
    </submittedName>
</protein>
<dbReference type="EMBL" id="GU474843">
    <property type="protein sequence ID" value="ADI16671.1"/>
    <property type="molecule type" value="Genomic_DNA"/>
</dbReference>
<dbReference type="AlphaFoldDB" id="E0XQI0"/>
<evidence type="ECO:0000313" key="2">
    <source>
        <dbReference type="EMBL" id="ADI16671.1"/>
    </source>
</evidence>
<evidence type="ECO:0000256" key="1">
    <source>
        <dbReference type="SAM" id="MobiDB-lite"/>
    </source>
</evidence>
<sequence length="266" mass="29787">MSSLWTDAVWEDPDGGTVIVHGTMPTVVYPNAMRPRVDWHGLALLESPDIVDLWVQEEADEAESQGINLTHALLSGGAFGKYIEGIETLEDLQGGRFPDPEPRRLQRNADRHDRPVFFIEPLADDDDWGDYLTQEARAVSHWRKLLGMVRVGKRWKKSVKHHLFNAQPPPKGQSVDYSTASVLSAAWWELSEWLSTPALAKRRDERYAARIRGALASLRTAHGNEATLLLVVHQPHAAAMVKALEENRSAEEISSTATDSTHTEEE</sequence>
<name>E0XQI0_9RHOB</name>
<reference evidence="2" key="1">
    <citation type="journal article" date="2011" name="Environ. Microbiol.">
        <title>Time-series analyses of Monterey Bay coastal microbial picoplankton using a 'genome proxy' microarray.</title>
        <authorList>
            <person name="Rich V.I."/>
            <person name="Pham V.D."/>
            <person name="Eppley J."/>
            <person name="Shi Y."/>
            <person name="DeLong E.F."/>
        </authorList>
    </citation>
    <scope>NUCLEOTIDE SEQUENCE</scope>
</reference>
<feature type="region of interest" description="Disordered" evidence="1">
    <location>
        <begin position="246"/>
        <end position="266"/>
    </location>
</feature>
<organism evidence="2">
    <name type="scientific">uncultured Rhodobacterales bacterium HF0010_04M21</name>
    <dbReference type="NCBI Taxonomy" id="710782"/>
    <lineage>
        <taxon>Bacteria</taxon>
        <taxon>Pseudomonadati</taxon>
        <taxon>Pseudomonadota</taxon>
        <taxon>Alphaproteobacteria</taxon>
        <taxon>Rhodobacterales</taxon>
        <taxon>environmental samples</taxon>
    </lineage>
</organism>
<proteinExistence type="predicted"/>
<accession>E0XQI0</accession>